<reference evidence="2" key="2">
    <citation type="submission" date="2008-12" db="EMBL/GenBank/DDBJ databases">
        <title>Improved gene annotation of the rice (Oryza sativa) genomes.</title>
        <authorList>
            <person name="Wang J."/>
            <person name="Li R."/>
            <person name="Fan W."/>
            <person name="Huang Q."/>
            <person name="Zhang J."/>
            <person name="Zhou Y."/>
            <person name="Hu Y."/>
            <person name="Zi S."/>
            <person name="Li J."/>
            <person name="Ni P."/>
            <person name="Zheng H."/>
            <person name="Zhang Y."/>
            <person name="Zhao M."/>
            <person name="Hao Q."/>
            <person name="McDermott J."/>
            <person name="Samudrala R."/>
            <person name="Kristiansen K."/>
            <person name="Wong G.K.-S."/>
        </authorList>
    </citation>
    <scope>NUCLEOTIDE SEQUENCE</scope>
</reference>
<feature type="compositionally biased region" description="Low complexity" evidence="1">
    <location>
        <begin position="94"/>
        <end position="104"/>
    </location>
</feature>
<gene>
    <name evidence="2" type="ORF">OsJ_31946</name>
</gene>
<feature type="region of interest" description="Disordered" evidence="1">
    <location>
        <begin position="46"/>
        <end position="154"/>
    </location>
</feature>
<evidence type="ECO:0000313" key="2">
    <source>
        <dbReference type="EMBL" id="EAZ16476.1"/>
    </source>
</evidence>
<dbReference type="Proteomes" id="UP000007752">
    <property type="component" value="Chromosome 10"/>
</dbReference>
<dbReference type="EMBL" id="CM000147">
    <property type="protein sequence ID" value="EAZ16476.1"/>
    <property type="molecule type" value="Genomic_DNA"/>
</dbReference>
<feature type="compositionally biased region" description="Gly residues" evidence="1">
    <location>
        <begin position="83"/>
        <end position="93"/>
    </location>
</feature>
<dbReference type="AlphaFoldDB" id="A3C5W3"/>
<name>A3C5W3_ORYSJ</name>
<protein>
    <submittedName>
        <fullName evidence="2">Uncharacterized protein</fullName>
    </submittedName>
</protein>
<evidence type="ECO:0000256" key="1">
    <source>
        <dbReference type="SAM" id="MobiDB-lite"/>
    </source>
</evidence>
<feature type="compositionally biased region" description="Gly residues" evidence="1">
    <location>
        <begin position="17"/>
        <end position="26"/>
    </location>
</feature>
<proteinExistence type="predicted"/>
<feature type="region of interest" description="Disordered" evidence="1">
    <location>
        <begin position="1"/>
        <end position="30"/>
    </location>
</feature>
<accession>A3C5W3</accession>
<reference evidence="2" key="1">
    <citation type="journal article" date="2005" name="PLoS Biol.">
        <title>The genomes of Oryza sativa: a history of duplications.</title>
        <authorList>
            <person name="Yu J."/>
            <person name="Wang J."/>
            <person name="Lin W."/>
            <person name="Li S."/>
            <person name="Li H."/>
            <person name="Zhou J."/>
            <person name="Ni P."/>
            <person name="Dong W."/>
            <person name="Hu S."/>
            <person name="Zeng C."/>
            <person name="Zhang J."/>
            <person name="Zhang Y."/>
            <person name="Li R."/>
            <person name="Xu Z."/>
            <person name="Li S."/>
            <person name="Li X."/>
            <person name="Zheng H."/>
            <person name="Cong L."/>
            <person name="Lin L."/>
            <person name="Yin J."/>
            <person name="Geng J."/>
            <person name="Li G."/>
            <person name="Shi J."/>
            <person name="Liu J."/>
            <person name="Lv H."/>
            <person name="Li J."/>
            <person name="Wang J."/>
            <person name="Deng Y."/>
            <person name="Ran L."/>
            <person name="Shi X."/>
            <person name="Wang X."/>
            <person name="Wu Q."/>
            <person name="Li C."/>
            <person name="Ren X."/>
            <person name="Wang J."/>
            <person name="Wang X."/>
            <person name="Li D."/>
            <person name="Liu D."/>
            <person name="Zhang X."/>
            <person name="Ji Z."/>
            <person name="Zhao W."/>
            <person name="Sun Y."/>
            <person name="Zhang Z."/>
            <person name="Bao J."/>
            <person name="Han Y."/>
            <person name="Dong L."/>
            <person name="Ji J."/>
            <person name="Chen P."/>
            <person name="Wu S."/>
            <person name="Liu J."/>
            <person name="Xiao Y."/>
            <person name="Bu D."/>
            <person name="Tan J."/>
            <person name="Yang L."/>
            <person name="Ye C."/>
            <person name="Zhang J."/>
            <person name="Xu J."/>
            <person name="Zhou Y."/>
            <person name="Yu Y."/>
            <person name="Zhang B."/>
            <person name="Zhuang S."/>
            <person name="Wei H."/>
            <person name="Liu B."/>
            <person name="Lei M."/>
            <person name="Yu H."/>
            <person name="Li Y."/>
            <person name="Xu H."/>
            <person name="Wei S."/>
            <person name="He X."/>
            <person name="Fang L."/>
            <person name="Zhang Z."/>
            <person name="Zhang Y."/>
            <person name="Huang X."/>
            <person name="Su Z."/>
            <person name="Tong W."/>
            <person name="Li J."/>
            <person name="Tong Z."/>
            <person name="Li S."/>
            <person name="Ye J."/>
            <person name="Wang L."/>
            <person name="Fang L."/>
            <person name="Lei T."/>
            <person name="Chen C."/>
            <person name="Chen H."/>
            <person name="Xu Z."/>
            <person name="Li H."/>
            <person name="Huang H."/>
            <person name="Zhang F."/>
            <person name="Xu H."/>
            <person name="Li N."/>
            <person name="Zhao C."/>
            <person name="Li S."/>
            <person name="Dong L."/>
            <person name="Huang Y."/>
            <person name="Li L."/>
            <person name="Xi Y."/>
            <person name="Qi Q."/>
            <person name="Li W."/>
            <person name="Zhang B."/>
            <person name="Hu W."/>
            <person name="Zhang Y."/>
            <person name="Tian X."/>
            <person name="Jiao Y."/>
            <person name="Liang X."/>
            <person name="Jin J."/>
            <person name="Gao L."/>
            <person name="Zheng W."/>
            <person name="Hao B."/>
            <person name="Liu S."/>
            <person name="Wang W."/>
            <person name="Yuan L."/>
            <person name="Cao M."/>
            <person name="McDermott J."/>
            <person name="Samudrala R."/>
            <person name="Wang J."/>
            <person name="Wong G.K."/>
            <person name="Yang H."/>
        </authorList>
    </citation>
    <scope>NUCLEOTIDE SEQUENCE [LARGE SCALE GENOMIC DNA]</scope>
</reference>
<feature type="compositionally biased region" description="Basic and acidic residues" evidence="1">
    <location>
        <begin position="1"/>
        <end position="16"/>
    </location>
</feature>
<sequence length="154" mass="15632">MRADEDRHGGRRRGDNEYGGGGGGGQEEAAPGGCCSCLPPFCGFWGSRTKPAAPRPKVGSFAADGGKKQRKSGSKSLPQQTVTGGGGGGGGGDAAAPAKETAPPAWQPCPRPAPGELAGVKRAPSKRHGSFRRNPGGGGGGRGPAFEQWRPRWD</sequence>
<organism evidence="2">
    <name type="scientific">Oryza sativa subsp. japonica</name>
    <name type="common">Rice</name>
    <dbReference type="NCBI Taxonomy" id="39947"/>
    <lineage>
        <taxon>Eukaryota</taxon>
        <taxon>Viridiplantae</taxon>
        <taxon>Streptophyta</taxon>
        <taxon>Embryophyta</taxon>
        <taxon>Tracheophyta</taxon>
        <taxon>Spermatophyta</taxon>
        <taxon>Magnoliopsida</taxon>
        <taxon>Liliopsida</taxon>
        <taxon>Poales</taxon>
        <taxon>Poaceae</taxon>
        <taxon>BOP clade</taxon>
        <taxon>Oryzoideae</taxon>
        <taxon>Oryzeae</taxon>
        <taxon>Oryzinae</taxon>
        <taxon>Oryza</taxon>
        <taxon>Oryza sativa</taxon>
    </lineage>
</organism>